<evidence type="ECO:0000313" key="2">
    <source>
        <dbReference type="Proteomes" id="UP000765509"/>
    </source>
</evidence>
<dbReference type="EMBL" id="AVOT02000527">
    <property type="protein sequence ID" value="MBW0463321.1"/>
    <property type="molecule type" value="Genomic_DNA"/>
</dbReference>
<proteinExistence type="predicted"/>
<dbReference type="Pfam" id="PF02992">
    <property type="entry name" value="Transposase_21"/>
    <property type="match status" value="1"/>
</dbReference>
<keyword evidence="2" id="KW-1185">Reference proteome</keyword>
<reference evidence="1" key="1">
    <citation type="submission" date="2021-03" db="EMBL/GenBank/DDBJ databases">
        <title>Draft genome sequence of rust myrtle Austropuccinia psidii MF-1, a brazilian biotype.</title>
        <authorList>
            <person name="Quecine M.C."/>
            <person name="Pachon D.M.R."/>
            <person name="Bonatelli M.L."/>
            <person name="Correr F.H."/>
            <person name="Franceschini L.M."/>
            <person name="Leite T.F."/>
            <person name="Margarido G.R.A."/>
            <person name="Almeida C.A."/>
            <person name="Ferrarezi J.A."/>
            <person name="Labate C.A."/>
        </authorList>
    </citation>
    <scope>NUCLEOTIDE SEQUENCE</scope>
    <source>
        <strain evidence="1">MF-1</strain>
    </source>
</reference>
<protein>
    <submittedName>
        <fullName evidence="1">Uncharacterized protein</fullName>
    </submittedName>
</protein>
<organism evidence="1 2">
    <name type="scientific">Austropuccinia psidii MF-1</name>
    <dbReference type="NCBI Taxonomy" id="1389203"/>
    <lineage>
        <taxon>Eukaryota</taxon>
        <taxon>Fungi</taxon>
        <taxon>Dikarya</taxon>
        <taxon>Basidiomycota</taxon>
        <taxon>Pucciniomycotina</taxon>
        <taxon>Pucciniomycetes</taxon>
        <taxon>Pucciniales</taxon>
        <taxon>Sphaerophragmiaceae</taxon>
        <taxon>Austropuccinia</taxon>
    </lineage>
</organism>
<gene>
    <name evidence="1" type="ORF">O181_003036</name>
</gene>
<evidence type="ECO:0000313" key="1">
    <source>
        <dbReference type="EMBL" id="MBW0463321.1"/>
    </source>
</evidence>
<name>A0A9Q3BD19_9BASI</name>
<dbReference type="AlphaFoldDB" id="A0A9Q3BD19"/>
<sequence>MEILHQNQNSQFPKGSPKCEIWDGLVWRLFTGTRNINDPPFMSIPGALAFSIYVYWFNAHGKSTPLASFGPIMLICLNLPPSERLKPENVYVAGIIPGPKEPTSLQFTFLLMSLIKELKELWQGYHFYPSQQVLQDPLSVLPSSQPLRMWLPCASLLDLFLIQETTFVIFALFTKLKLKKLVLNFTTHAHTKIINQPLQK</sequence>
<dbReference type="InterPro" id="IPR004242">
    <property type="entry name" value="Transposase_21"/>
</dbReference>
<accession>A0A9Q3BD19</accession>
<dbReference type="Proteomes" id="UP000765509">
    <property type="component" value="Unassembled WGS sequence"/>
</dbReference>
<comment type="caution">
    <text evidence="1">The sequence shown here is derived from an EMBL/GenBank/DDBJ whole genome shotgun (WGS) entry which is preliminary data.</text>
</comment>